<dbReference type="InterPro" id="IPR046960">
    <property type="entry name" value="PPR_At4g14850-like_plant"/>
</dbReference>
<comment type="caution">
    <text evidence="4">The sequence shown here is derived from an EMBL/GenBank/DDBJ whole genome shotgun (WGS) entry which is preliminary data.</text>
</comment>
<dbReference type="GO" id="GO:0048731">
    <property type="term" value="P:system development"/>
    <property type="evidence" value="ECO:0007669"/>
    <property type="project" value="UniProtKB-ARBA"/>
</dbReference>
<keyword evidence="5" id="KW-1185">Reference proteome</keyword>
<dbReference type="EMBL" id="VAHF01000003">
    <property type="protein sequence ID" value="TXG66760.1"/>
    <property type="molecule type" value="Genomic_DNA"/>
</dbReference>
<dbReference type="SUPFAM" id="SSF48452">
    <property type="entry name" value="TPR-like"/>
    <property type="match status" value="2"/>
</dbReference>
<dbReference type="FunFam" id="1.25.40.10:FF:000125">
    <property type="entry name" value="Pentatricopeptide repeat-containing protein"/>
    <property type="match status" value="1"/>
</dbReference>
<dbReference type="InterPro" id="IPR046848">
    <property type="entry name" value="E_motif"/>
</dbReference>
<dbReference type="GO" id="GO:0003723">
    <property type="term" value="F:RNA binding"/>
    <property type="evidence" value="ECO:0007669"/>
    <property type="project" value="InterPro"/>
</dbReference>
<dbReference type="Pfam" id="PF13041">
    <property type="entry name" value="PPR_2"/>
    <property type="match status" value="3"/>
</dbReference>
<sequence length="861" mass="97296">MNKLNVAVLVLGKRVVQSRSYFRSRHAIPKNLLSSAETTRVSSSKSEKNIAHLIKTNRLSEARVVFDKMEQRDTLTWNSMINGYVKRREMAKARELFDEMPNRDVVSWNLMISGYVSCRGSRFLEEGRRLFDVMPERDCVSWNTMVSGYAKNGRMEDAFRLFNSMPQKNVVSWNAIVSGFLQNGDVASAIDCFERMPERDCVSLSALVSGLIRNGELDEAARVLVKFGNKYNGRLDLVYAYNTLIAGYGQRGRIEEARRLFDQIPVSNEGKEGNVMFKRDFVSWNSMIMCYVKVRNIVSARELFDQMMERDTFSWNTIISGYIHVSDMREASNLFGQMPNPDTFSWNAMITGHAQMGNLEVALDFFKRMPRKNLVSWNSMIAGCEENKDYRRAIELFTGMQVEGEKPDRHTLSSVLSVSSGIVDLYLGMQIHQLITKTVIPDLPINNALITMYSRCGAIIEAQIIFDEMKQSKNVISWNAMIGGYASHGFASEALELFKLMKSLKVLPTHITFVSVLSACAHAGLVEEGHQHFKSMVNEYDIEPRIEHYASLVDIVGRHGQVEEAMDIIRSMPFEPDNAVWGALLGACRMHNNVELARVAAEALMKLEPESSAPYVLLYNMYADAGRWDEASEVRMLMKSNKIKKPAGYSWLDSSHSICTILSKDKEGLPVFRNVVYDSSMGDCLGIFHSSQYFPQSMFRTEARSLRYPKTNISLRIFRKAKQGSSVGLDISIYRKGIHHIVLSHCDSVDPLNVVLKLAWTNPIVVTEPHPPWKTKCFAVQVASKLGQNLTTESVLEVLDLALLDESEQVGIEAVLSSPVIVLWSGLGVLTHVQEAKKSFNLHLLKTRTLGKIKKERELKG</sequence>
<dbReference type="OrthoDB" id="185373at2759"/>
<feature type="repeat" description="PPR" evidence="3">
    <location>
        <begin position="73"/>
        <end position="107"/>
    </location>
</feature>
<feature type="repeat" description="PPR" evidence="3">
    <location>
        <begin position="237"/>
        <end position="271"/>
    </location>
</feature>
<dbReference type="PANTHER" id="PTHR47926">
    <property type="entry name" value="PENTATRICOPEPTIDE REPEAT-CONTAINING PROTEIN"/>
    <property type="match status" value="1"/>
</dbReference>
<evidence type="ECO:0000313" key="5">
    <source>
        <dbReference type="Proteomes" id="UP000323000"/>
    </source>
</evidence>
<dbReference type="PROSITE" id="PS51375">
    <property type="entry name" value="PPR"/>
    <property type="match status" value="6"/>
</dbReference>
<comment type="similarity">
    <text evidence="2">Belongs to the PPR family. PCMP-E subfamily.</text>
</comment>
<proteinExistence type="inferred from homology"/>
<evidence type="ECO:0008006" key="6">
    <source>
        <dbReference type="Google" id="ProtNLM"/>
    </source>
</evidence>
<keyword evidence="1" id="KW-0677">Repeat</keyword>
<name>A0A5C7IBM7_9ROSI</name>
<evidence type="ECO:0000256" key="3">
    <source>
        <dbReference type="PROSITE-ProRule" id="PRU00708"/>
    </source>
</evidence>
<dbReference type="InterPro" id="IPR011990">
    <property type="entry name" value="TPR-like_helical_dom_sf"/>
</dbReference>
<dbReference type="Proteomes" id="UP000323000">
    <property type="component" value="Chromosome 3"/>
</dbReference>
<dbReference type="NCBIfam" id="TIGR00756">
    <property type="entry name" value="PPR"/>
    <property type="match status" value="9"/>
</dbReference>
<dbReference type="PANTHER" id="PTHR47926:SF468">
    <property type="entry name" value="PENTATRICOPEPTIDE REPEAT-CONTAINING PROTEIN"/>
    <property type="match status" value="1"/>
</dbReference>
<feature type="repeat" description="PPR" evidence="3">
    <location>
        <begin position="342"/>
        <end position="376"/>
    </location>
</feature>
<gene>
    <name evidence="4" type="ORF">EZV62_008035</name>
</gene>
<dbReference type="FunFam" id="1.25.40.10:FF:000280">
    <property type="entry name" value="Pentatricopeptide repeat-containing protein"/>
    <property type="match status" value="1"/>
</dbReference>
<reference evidence="5" key="1">
    <citation type="journal article" date="2019" name="Gigascience">
        <title>De novo genome assembly of the endangered Acer yangbiense, a plant species with extremely small populations endemic to Yunnan Province, China.</title>
        <authorList>
            <person name="Yang J."/>
            <person name="Wariss H.M."/>
            <person name="Tao L."/>
            <person name="Zhang R."/>
            <person name="Yun Q."/>
            <person name="Hollingsworth P."/>
            <person name="Dao Z."/>
            <person name="Luo G."/>
            <person name="Guo H."/>
            <person name="Ma Y."/>
            <person name="Sun W."/>
        </authorList>
    </citation>
    <scope>NUCLEOTIDE SEQUENCE [LARGE SCALE GENOMIC DNA]</scope>
    <source>
        <strain evidence="5">cv. Malutang</strain>
    </source>
</reference>
<feature type="repeat" description="PPR" evidence="3">
    <location>
        <begin position="138"/>
        <end position="172"/>
    </location>
</feature>
<dbReference type="InterPro" id="IPR002885">
    <property type="entry name" value="PPR_rpt"/>
</dbReference>
<dbReference type="Pfam" id="PF01535">
    <property type="entry name" value="PPR"/>
    <property type="match status" value="9"/>
</dbReference>
<dbReference type="Gene3D" id="1.25.40.10">
    <property type="entry name" value="Tetratricopeptide repeat domain"/>
    <property type="match status" value="4"/>
</dbReference>
<feature type="repeat" description="PPR" evidence="3">
    <location>
        <begin position="474"/>
        <end position="508"/>
    </location>
</feature>
<organism evidence="4 5">
    <name type="scientific">Acer yangbiense</name>
    <dbReference type="NCBI Taxonomy" id="1000413"/>
    <lineage>
        <taxon>Eukaryota</taxon>
        <taxon>Viridiplantae</taxon>
        <taxon>Streptophyta</taxon>
        <taxon>Embryophyta</taxon>
        <taxon>Tracheophyta</taxon>
        <taxon>Spermatophyta</taxon>
        <taxon>Magnoliopsida</taxon>
        <taxon>eudicotyledons</taxon>
        <taxon>Gunneridae</taxon>
        <taxon>Pentapetalae</taxon>
        <taxon>rosids</taxon>
        <taxon>malvids</taxon>
        <taxon>Sapindales</taxon>
        <taxon>Sapindaceae</taxon>
        <taxon>Hippocastanoideae</taxon>
        <taxon>Acereae</taxon>
        <taxon>Acer</taxon>
    </lineage>
</organism>
<dbReference type="FunFam" id="1.25.40.10:FF:000031">
    <property type="entry name" value="Pentatricopeptide repeat-containing protein mitochondrial"/>
    <property type="match status" value="1"/>
</dbReference>
<feature type="repeat" description="PPR" evidence="3">
    <location>
        <begin position="280"/>
        <end position="314"/>
    </location>
</feature>
<evidence type="ECO:0000313" key="4">
    <source>
        <dbReference type="EMBL" id="TXG66760.1"/>
    </source>
</evidence>
<dbReference type="AlphaFoldDB" id="A0A5C7IBM7"/>
<evidence type="ECO:0000256" key="2">
    <source>
        <dbReference type="ARBA" id="ARBA00061659"/>
    </source>
</evidence>
<protein>
    <recommendedName>
        <fullName evidence="6">Pentatricopeptide repeat-containing protein</fullName>
    </recommendedName>
</protein>
<accession>A0A5C7IBM7</accession>
<dbReference type="GO" id="GO:0009451">
    <property type="term" value="P:RNA modification"/>
    <property type="evidence" value="ECO:0007669"/>
    <property type="project" value="InterPro"/>
</dbReference>
<evidence type="ECO:0000256" key="1">
    <source>
        <dbReference type="ARBA" id="ARBA00022737"/>
    </source>
</evidence>
<dbReference type="Pfam" id="PF20431">
    <property type="entry name" value="E_motif"/>
    <property type="match status" value="1"/>
</dbReference>